<sequence>MKRLLIIALLGLSACAENPFRAQADETVTVGAPMSAMAPPPPPNATTEESFDTTSEEDRVAAAAVDTGGGERGLGTTIATLGSPTEPGFWLETPLVTAVTQGRVVAKNGKSANLELRPIDGPATAGSRISLPALRILEVGLAGLHEVSVFAK</sequence>
<evidence type="ECO:0000256" key="2">
    <source>
        <dbReference type="SAM" id="SignalP"/>
    </source>
</evidence>
<dbReference type="Proteomes" id="UP000756530">
    <property type="component" value="Unassembled WGS sequence"/>
</dbReference>
<reference evidence="3 4" key="1">
    <citation type="submission" date="2021-05" db="EMBL/GenBank/DDBJ databases">
        <title>Culturable bacteria isolated from Daya Bay.</title>
        <authorList>
            <person name="Zheng W."/>
            <person name="Yu S."/>
            <person name="Huang Y."/>
        </authorList>
    </citation>
    <scope>NUCLEOTIDE SEQUENCE [LARGE SCALE GENOMIC DNA]</scope>
    <source>
        <strain evidence="3 4">DP4N28-5</strain>
    </source>
</reference>
<feature type="chain" id="PRO_5045720310" evidence="2">
    <location>
        <begin position="25"/>
        <end position="152"/>
    </location>
</feature>
<dbReference type="PROSITE" id="PS51257">
    <property type="entry name" value="PROKAR_LIPOPROTEIN"/>
    <property type="match status" value="1"/>
</dbReference>
<evidence type="ECO:0000256" key="1">
    <source>
        <dbReference type="SAM" id="MobiDB-lite"/>
    </source>
</evidence>
<name>A0ABS6SZB6_9RHOB</name>
<proteinExistence type="predicted"/>
<gene>
    <name evidence="3" type="ORF">KJP28_05015</name>
</gene>
<keyword evidence="2" id="KW-0732">Signal</keyword>
<dbReference type="RefSeq" id="WP_218391156.1">
    <property type="nucleotide sequence ID" value="NZ_JAHUZE010000001.1"/>
</dbReference>
<feature type="region of interest" description="Disordered" evidence="1">
    <location>
        <begin position="35"/>
        <end position="55"/>
    </location>
</feature>
<comment type="caution">
    <text evidence="3">The sequence shown here is derived from an EMBL/GenBank/DDBJ whole genome shotgun (WGS) entry which is preliminary data.</text>
</comment>
<dbReference type="EMBL" id="JAHUZE010000001">
    <property type="protein sequence ID" value="MBV7378275.1"/>
    <property type="molecule type" value="Genomic_DNA"/>
</dbReference>
<evidence type="ECO:0000313" key="4">
    <source>
        <dbReference type="Proteomes" id="UP000756530"/>
    </source>
</evidence>
<accession>A0ABS6SZB6</accession>
<feature type="signal peptide" evidence="2">
    <location>
        <begin position="1"/>
        <end position="24"/>
    </location>
</feature>
<evidence type="ECO:0000313" key="3">
    <source>
        <dbReference type="EMBL" id="MBV7378275.1"/>
    </source>
</evidence>
<keyword evidence="4" id="KW-1185">Reference proteome</keyword>
<organism evidence="3 4">
    <name type="scientific">Maritimibacter dapengensis</name>
    <dbReference type="NCBI Taxonomy" id="2836868"/>
    <lineage>
        <taxon>Bacteria</taxon>
        <taxon>Pseudomonadati</taxon>
        <taxon>Pseudomonadota</taxon>
        <taxon>Alphaproteobacteria</taxon>
        <taxon>Rhodobacterales</taxon>
        <taxon>Roseobacteraceae</taxon>
        <taxon>Maritimibacter</taxon>
    </lineage>
</organism>
<protein>
    <submittedName>
        <fullName evidence="3">D-galactarate dehydratase</fullName>
    </submittedName>
</protein>